<feature type="domain" description="Flagellar basal body rod protein N-terminal" evidence="8">
    <location>
        <begin position="19"/>
        <end position="39"/>
    </location>
</feature>
<dbReference type="PIRSF" id="PIRSF002889">
    <property type="entry name" value="Rod_FlgB"/>
    <property type="match status" value="1"/>
</dbReference>
<dbReference type="InterPro" id="IPR001444">
    <property type="entry name" value="Flag_bb_rod_N"/>
</dbReference>
<comment type="function">
    <text evidence="5 6">Structural component of flagellum, the bacterial motility apparatus. Part of the rod structure of flagellar basal body.</text>
</comment>
<evidence type="ECO:0000256" key="6">
    <source>
        <dbReference type="PIRNR" id="PIRNR002889"/>
    </source>
</evidence>
<proteinExistence type="inferred from homology"/>
<keyword evidence="9" id="KW-0966">Cell projection</keyword>
<dbReference type="AlphaFoldDB" id="A0A3D9HSI9"/>
<reference evidence="9 10" key="1">
    <citation type="submission" date="2018-07" db="EMBL/GenBank/DDBJ databases">
        <title>Genomic Encyclopedia of Type Strains, Phase III (KMG-III): the genomes of soil and plant-associated and newly described type strains.</title>
        <authorList>
            <person name="Whitman W."/>
        </authorList>
    </citation>
    <scope>NUCLEOTIDE SEQUENCE [LARGE SCALE GENOMIC DNA]</scope>
    <source>
        <strain evidence="9 10">CECT 8488</strain>
    </source>
</reference>
<comment type="caution">
    <text evidence="9">The sequence shown here is derived from an EMBL/GenBank/DDBJ whole genome shotgun (WGS) entry which is preliminary data.</text>
</comment>
<dbReference type="GO" id="GO:0030694">
    <property type="term" value="C:bacterial-type flagellum basal body, rod"/>
    <property type="evidence" value="ECO:0007669"/>
    <property type="project" value="InterPro"/>
</dbReference>
<evidence type="ECO:0000259" key="8">
    <source>
        <dbReference type="Pfam" id="PF00460"/>
    </source>
</evidence>
<protein>
    <recommendedName>
        <fullName evidence="3 6">Flagellar basal body rod protein FlgB</fullName>
    </recommendedName>
</protein>
<dbReference type="Proteomes" id="UP000256845">
    <property type="component" value="Unassembled WGS sequence"/>
</dbReference>
<evidence type="ECO:0000256" key="4">
    <source>
        <dbReference type="ARBA" id="ARBA00023143"/>
    </source>
</evidence>
<dbReference type="InterPro" id="IPR006300">
    <property type="entry name" value="FlgB"/>
</dbReference>
<evidence type="ECO:0000313" key="9">
    <source>
        <dbReference type="EMBL" id="RED52473.1"/>
    </source>
</evidence>
<accession>A0A3D9HSI9</accession>
<evidence type="ECO:0000256" key="7">
    <source>
        <dbReference type="SAM" id="MobiDB-lite"/>
    </source>
</evidence>
<organism evidence="9 10">
    <name type="scientific">Aestuariispira insulae</name>
    <dbReference type="NCBI Taxonomy" id="1461337"/>
    <lineage>
        <taxon>Bacteria</taxon>
        <taxon>Pseudomonadati</taxon>
        <taxon>Pseudomonadota</taxon>
        <taxon>Alphaproteobacteria</taxon>
        <taxon>Rhodospirillales</taxon>
        <taxon>Kiloniellaceae</taxon>
        <taxon>Aestuariispira</taxon>
    </lineage>
</organism>
<dbReference type="NCBIfam" id="TIGR01396">
    <property type="entry name" value="FlgB"/>
    <property type="match status" value="1"/>
</dbReference>
<dbReference type="RefSeq" id="WP_181905253.1">
    <property type="nucleotide sequence ID" value="NZ_QRDW01000002.1"/>
</dbReference>
<feature type="compositionally biased region" description="Basic and acidic residues" evidence="7">
    <location>
        <begin position="67"/>
        <end position="77"/>
    </location>
</feature>
<comment type="similarity">
    <text evidence="2 6">Belongs to the flagella basal body rod proteins family.</text>
</comment>
<keyword evidence="10" id="KW-1185">Reference proteome</keyword>
<comment type="subunit">
    <text evidence="6">The basal body constitutes a major portion of the flagellar organelle and consists of a number of rings mounted on a central rod.</text>
</comment>
<keyword evidence="9" id="KW-0282">Flagellum</keyword>
<comment type="subcellular location">
    <subcellularLocation>
        <location evidence="1 6">Bacterial flagellum basal body</location>
    </subcellularLocation>
</comment>
<dbReference type="Pfam" id="PF00460">
    <property type="entry name" value="Flg_bb_rod"/>
    <property type="match status" value="1"/>
</dbReference>
<dbReference type="EMBL" id="QRDW01000002">
    <property type="protein sequence ID" value="RED52473.1"/>
    <property type="molecule type" value="Genomic_DNA"/>
</dbReference>
<sequence>MSLESTPLFGMMQVKMNWLTQRQRVLSQNIANSDTPGYRSKDLVGINFREELRNTEKRISLSQTSEGHIKGHSDTSSHKSFRTKQPYEFAPDGNGVVVEEQMMKMHETGADYKLATSLFSKYTNLYNIALGSGGGR</sequence>
<gene>
    <name evidence="9" type="ORF">DFP90_102494</name>
</gene>
<keyword evidence="9" id="KW-0969">Cilium</keyword>
<name>A0A3D9HSI9_9PROT</name>
<evidence type="ECO:0000256" key="1">
    <source>
        <dbReference type="ARBA" id="ARBA00004117"/>
    </source>
</evidence>
<dbReference type="GO" id="GO:0071973">
    <property type="term" value="P:bacterial-type flagellum-dependent cell motility"/>
    <property type="evidence" value="ECO:0007669"/>
    <property type="project" value="InterPro"/>
</dbReference>
<feature type="region of interest" description="Disordered" evidence="7">
    <location>
        <begin position="60"/>
        <end position="93"/>
    </location>
</feature>
<evidence type="ECO:0000256" key="2">
    <source>
        <dbReference type="ARBA" id="ARBA00009677"/>
    </source>
</evidence>
<evidence type="ECO:0000256" key="3">
    <source>
        <dbReference type="ARBA" id="ARBA00014376"/>
    </source>
</evidence>
<evidence type="ECO:0000256" key="5">
    <source>
        <dbReference type="ARBA" id="ARBA00024934"/>
    </source>
</evidence>
<keyword evidence="4 6" id="KW-0975">Bacterial flagellum</keyword>
<evidence type="ECO:0000313" key="10">
    <source>
        <dbReference type="Proteomes" id="UP000256845"/>
    </source>
</evidence>